<keyword evidence="10" id="KW-1278">Translocase</keyword>
<dbReference type="SUPFAM" id="SSF81665">
    <property type="entry name" value="Calcium ATPase, transmembrane domain M"/>
    <property type="match status" value="1"/>
</dbReference>
<evidence type="ECO:0000256" key="15">
    <source>
        <dbReference type="ARBA" id="ARBA00040690"/>
    </source>
</evidence>
<dbReference type="InterPro" id="IPR036163">
    <property type="entry name" value="HMA_dom_sf"/>
</dbReference>
<dbReference type="InterPro" id="IPR027256">
    <property type="entry name" value="P-typ_ATPase_IB"/>
</dbReference>
<comment type="catalytic activity">
    <reaction evidence="16">
        <text>Cu(2+)(in) + ATP + H2O = Cu(2+)(out) + ADP + phosphate + H(+)</text>
        <dbReference type="Rhea" id="RHEA:10376"/>
        <dbReference type="ChEBI" id="CHEBI:15377"/>
        <dbReference type="ChEBI" id="CHEBI:15378"/>
        <dbReference type="ChEBI" id="CHEBI:29036"/>
        <dbReference type="ChEBI" id="CHEBI:30616"/>
        <dbReference type="ChEBI" id="CHEBI:43474"/>
        <dbReference type="ChEBI" id="CHEBI:456216"/>
        <dbReference type="EC" id="7.2.2.9"/>
    </reaction>
</comment>
<dbReference type="Pfam" id="PF00122">
    <property type="entry name" value="E1-E2_ATPase"/>
    <property type="match status" value="1"/>
</dbReference>
<gene>
    <name evidence="19" type="ORF">LS65_007610</name>
</gene>
<dbReference type="GO" id="GO:0016887">
    <property type="term" value="F:ATP hydrolysis activity"/>
    <property type="evidence" value="ECO:0007669"/>
    <property type="project" value="InterPro"/>
</dbReference>
<dbReference type="NCBIfam" id="TIGR01494">
    <property type="entry name" value="ATPase_P-type"/>
    <property type="match status" value="2"/>
</dbReference>
<dbReference type="GO" id="GO:0005507">
    <property type="term" value="F:copper ion binding"/>
    <property type="evidence" value="ECO:0007669"/>
    <property type="project" value="TreeGrafter"/>
</dbReference>
<evidence type="ECO:0000256" key="3">
    <source>
        <dbReference type="ARBA" id="ARBA00006024"/>
    </source>
</evidence>
<comment type="caution">
    <text evidence="19">The sequence shown here is derived from an EMBL/GenBank/DDBJ whole genome shotgun (WGS) entry which is preliminary data.</text>
</comment>
<dbReference type="Pfam" id="PF00403">
    <property type="entry name" value="HMA"/>
    <property type="match status" value="1"/>
</dbReference>
<dbReference type="Gene3D" id="3.40.1110.10">
    <property type="entry name" value="Calcium-transporting ATPase, cytoplasmic domain N"/>
    <property type="match status" value="1"/>
</dbReference>
<dbReference type="InterPro" id="IPR021993">
    <property type="entry name" value="ATPase-cat-bd"/>
</dbReference>
<keyword evidence="11 17" id="KW-1133">Transmembrane helix</keyword>
<dbReference type="STRING" id="425400.LS65_02900"/>
<dbReference type="InterPro" id="IPR006121">
    <property type="entry name" value="HMA_dom"/>
</dbReference>
<dbReference type="PANTHER" id="PTHR43520">
    <property type="entry name" value="ATP7, ISOFORM B"/>
    <property type="match status" value="1"/>
</dbReference>
<evidence type="ECO:0000256" key="13">
    <source>
        <dbReference type="ARBA" id="ARBA00037143"/>
    </source>
</evidence>
<dbReference type="PROSITE" id="PS50846">
    <property type="entry name" value="HMA_2"/>
    <property type="match status" value="1"/>
</dbReference>
<dbReference type="CDD" id="cd02079">
    <property type="entry name" value="P-type_ATPase_HM"/>
    <property type="match status" value="1"/>
</dbReference>
<evidence type="ECO:0000313" key="20">
    <source>
        <dbReference type="Proteomes" id="UP000029707"/>
    </source>
</evidence>
<keyword evidence="5" id="KW-0597">Phosphoprotein</keyword>
<dbReference type="RefSeq" id="WP_034361164.1">
    <property type="nucleotide sequence ID" value="NZ_CAJUDB010000017.1"/>
</dbReference>
<keyword evidence="12 17" id="KW-0472">Membrane</keyword>
<keyword evidence="9 17" id="KW-0067">ATP-binding</keyword>
<dbReference type="Gene3D" id="3.40.50.1000">
    <property type="entry name" value="HAD superfamily/HAD-like"/>
    <property type="match status" value="1"/>
</dbReference>
<feature type="domain" description="HMA" evidence="18">
    <location>
        <begin position="91"/>
        <end position="157"/>
    </location>
</feature>
<evidence type="ECO:0000256" key="4">
    <source>
        <dbReference type="ARBA" id="ARBA00022475"/>
    </source>
</evidence>
<evidence type="ECO:0000256" key="5">
    <source>
        <dbReference type="ARBA" id="ARBA00022553"/>
    </source>
</evidence>
<dbReference type="InterPro" id="IPR059000">
    <property type="entry name" value="ATPase_P-type_domA"/>
</dbReference>
<dbReference type="EC" id="7.2.2.9" evidence="14"/>
<dbReference type="Gene3D" id="3.30.70.100">
    <property type="match status" value="1"/>
</dbReference>
<feature type="transmembrane region" description="Helical" evidence="17">
    <location>
        <begin position="272"/>
        <end position="290"/>
    </location>
</feature>
<dbReference type="GO" id="GO:0005886">
    <property type="term" value="C:plasma membrane"/>
    <property type="evidence" value="ECO:0007669"/>
    <property type="project" value="UniProtKB-SubCell"/>
</dbReference>
<keyword evidence="6 17" id="KW-0812">Transmembrane</keyword>
<dbReference type="OrthoDB" id="2490525at2"/>
<evidence type="ECO:0000256" key="6">
    <source>
        <dbReference type="ARBA" id="ARBA00022692"/>
    </source>
</evidence>
<keyword evidence="20" id="KW-1185">Reference proteome</keyword>
<reference evidence="19 20" key="1">
    <citation type="journal article" date="2014" name="Genome Announc.">
        <title>Draft genome sequences of eight enterohepatic helicobacter species isolated from both laboratory and wild rodents.</title>
        <authorList>
            <person name="Sheh A."/>
            <person name="Shen Z."/>
            <person name="Fox J.G."/>
        </authorList>
    </citation>
    <scope>NUCLEOTIDE SEQUENCE [LARGE SCALE GENOMIC DNA]</scope>
    <source>
        <strain evidence="19 20">MIT 01-6451</strain>
    </source>
</reference>
<dbReference type="PRINTS" id="PR00119">
    <property type="entry name" value="CATATPASE"/>
</dbReference>
<dbReference type="GO" id="GO:0012505">
    <property type="term" value="C:endomembrane system"/>
    <property type="evidence" value="ECO:0007669"/>
    <property type="project" value="UniProtKB-SubCell"/>
</dbReference>
<keyword evidence="7 17" id="KW-0479">Metal-binding</keyword>
<evidence type="ECO:0000256" key="11">
    <source>
        <dbReference type="ARBA" id="ARBA00022989"/>
    </source>
</evidence>
<evidence type="ECO:0000256" key="9">
    <source>
        <dbReference type="ARBA" id="ARBA00022840"/>
    </source>
</evidence>
<evidence type="ECO:0000256" key="8">
    <source>
        <dbReference type="ARBA" id="ARBA00022741"/>
    </source>
</evidence>
<dbReference type="InterPro" id="IPR008250">
    <property type="entry name" value="ATPase_P-typ_transduc_dom_A_sf"/>
</dbReference>
<dbReference type="SUPFAM" id="SSF56784">
    <property type="entry name" value="HAD-like"/>
    <property type="match status" value="1"/>
</dbReference>
<keyword evidence="8 17" id="KW-0547">Nucleotide-binding</keyword>
<evidence type="ECO:0000256" key="16">
    <source>
        <dbReference type="ARBA" id="ARBA00047424"/>
    </source>
</evidence>
<dbReference type="Pfam" id="PF12156">
    <property type="entry name" value="ATPase-cat_bd"/>
    <property type="match status" value="1"/>
</dbReference>
<dbReference type="InterPro" id="IPR023298">
    <property type="entry name" value="ATPase_P-typ_TM_dom_sf"/>
</dbReference>
<feature type="transmembrane region" description="Helical" evidence="17">
    <location>
        <begin position="428"/>
        <end position="448"/>
    </location>
</feature>
<name>A0A4U8TLH9_9HELI</name>
<dbReference type="Proteomes" id="UP000029707">
    <property type="component" value="Unassembled WGS sequence"/>
</dbReference>
<protein>
    <recommendedName>
        <fullName evidence="15">Copper-transporting ATPase</fullName>
        <ecNumber evidence="14">7.2.2.9</ecNumber>
    </recommendedName>
</protein>
<evidence type="ECO:0000256" key="14">
    <source>
        <dbReference type="ARBA" id="ARBA00038904"/>
    </source>
</evidence>
<dbReference type="SUPFAM" id="SSF55008">
    <property type="entry name" value="HMA, heavy metal-associated domain"/>
    <property type="match status" value="1"/>
</dbReference>
<dbReference type="EMBL" id="JRMQ02000011">
    <property type="protein sequence ID" value="TLE00549.1"/>
    <property type="molecule type" value="Genomic_DNA"/>
</dbReference>
<dbReference type="GO" id="GO:0043682">
    <property type="term" value="F:P-type divalent copper transporter activity"/>
    <property type="evidence" value="ECO:0007669"/>
    <property type="project" value="UniProtKB-EC"/>
</dbReference>
<comment type="similarity">
    <text evidence="3 17">Belongs to the cation transport ATPase (P-type) (TC 3.A.3) family. Type IB subfamily.</text>
</comment>
<dbReference type="InterPro" id="IPR044492">
    <property type="entry name" value="P_typ_ATPase_HD_dom"/>
</dbReference>
<feature type="transmembrane region" description="Helical" evidence="17">
    <location>
        <begin position="455"/>
        <end position="478"/>
    </location>
</feature>
<dbReference type="SFLD" id="SFLDF00027">
    <property type="entry name" value="p-type_atpase"/>
    <property type="match status" value="1"/>
</dbReference>
<dbReference type="AlphaFoldDB" id="A0A4U8TLH9"/>
<comment type="function">
    <text evidence="13">Probably involved in copper export.</text>
</comment>
<evidence type="ECO:0000256" key="17">
    <source>
        <dbReference type="RuleBase" id="RU362081"/>
    </source>
</evidence>
<evidence type="ECO:0000259" key="18">
    <source>
        <dbReference type="PROSITE" id="PS50846"/>
    </source>
</evidence>
<keyword evidence="4 17" id="KW-1003">Cell membrane</keyword>
<proteinExistence type="inferred from homology"/>
<evidence type="ECO:0000256" key="2">
    <source>
        <dbReference type="ARBA" id="ARBA00004236"/>
    </source>
</evidence>
<dbReference type="Pfam" id="PF00702">
    <property type="entry name" value="Hydrolase"/>
    <property type="match status" value="1"/>
</dbReference>
<dbReference type="GO" id="GO:0055070">
    <property type="term" value="P:copper ion homeostasis"/>
    <property type="evidence" value="ECO:0007669"/>
    <property type="project" value="TreeGrafter"/>
</dbReference>
<accession>A0A4U8TLH9</accession>
<dbReference type="InterPro" id="IPR023214">
    <property type="entry name" value="HAD_sf"/>
</dbReference>
<dbReference type="NCBIfam" id="TIGR01525">
    <property type="entry name" value="ATPase-IB_hvy"/>
    <property type="match status" value="1"/>
</dbReference>
<dbReference type="PANTHER" id="PTHR43520:SF8">
    <property type="entry name" value="P-TYPE CU(+) TRANSPORTER"/>
    <property type="match status" value="1"/>
</dbReference>
<sequence length="832" mass="92418">MRCSHCQLEYEPSALFTRYNEAGEELHFCCNGCESVYFLLQDSHLSSFYDKLTQPLSPPQQKQKNDLMRFDTEAFAQKYIHTFIKNNVELSEVHLIISGIHCAACIWLNEKMLLNTEGIESVAINYTNNKVTIIWDRNKLALSEIIALIQSIGYDAYVYDSRIQESADKAQMKEYYIRVIVALFCTMNIMWVAIAQYSGYFLGIQEDAKDILNLASFILCTPALFYSGWVFYRSSYYGLKNGFIGMDLLVAVGSTLTYGYSIYAALTRSGETYFESVSMIITFVLIGKFLEVRARKNAGDSLDKLNHLLPTSVIICEDSGATREVTPEEVQVGDRILVRAGEKIAVDGVLYSQNALFDTKAISGESLPLECKEGDEVLSGYVNLNHQIFYTASKAFSQSLMSHIIALVSSSLNHRPQIQNLANSLSQYFSRVILSIALLCFLGWYFIGDVGNEKALMIAISVIIIACPCALALATPIASVVGIGESYKHNVLFREARFLESLAKAKLVVFDKTGTLTLGEPKVQKCHLNGAYDKMLLLEFVRLSKHPVAEGITHFLESTQDCKAYNHFILKNFTQFDAQGISADLQDSQNPQERIKILGGNLDFLSANGLKIPFLSLGGGMVFGFGIQRENECTLYEVFELYDEPKPYAKELIQSLQKMGIESVLLSGDREQSVKEISSKCGITQAFYALSPLQKAQWIESYKNKHPQDVLVMVGDGINDAPALSKSDIAISMGAGSDIAILSSDVVILDDKLTTLHNAFAIAHKTYNTIKQNILLSIGYNALSVPIATAGLVIPLFAALSMSLSSLIVVLNSMRLRYFKGAEHNKNKHKNG</sequence>
<dbReference type="SFLD" id="SFLDS00003">
    <property type="entry name" value="Haloacid_Dehalogenase"/>
    <property type="match status" value="1"/>
</dbReference>
<dbReference type="InterPro" id="IPR036412">
    <property type="entry name" value="HAD-like_sf"/>
</dbReference>
<dbReference type="SUPFAM" id="SSF81653">
    <property type="entry name" value="Calcium ATPase, transduction domain A"/>
    <property type="match status" value="1"/>
</dbReference>
<feature type="transmembrane region" description="Helical" evidence="17">
    <location>
        <begin position="244"/>
        <end position="266"/>
    </location>
</feature>
<evidence type="ECO:0000256" key="10">
    <source>
        <dbReference type="ARBA" id="ARBA00022967"/>
    </source>
</evidence>
<dbReference type="SFLD" id="SFLDG00002">
    <property type="entry name" value="C1.7:_P-type_atpase_like"/>
    <property type="match status" value="1"/>
</dbReference>
<evidence type="ECO:0000313" key="19">
    <source>
        <dbReference type="EMBL" id="TLE00549.1"/>
    </source>
</evidence>
<evidence type="ECO:0000256" key="7">
    <source>
        <dbReference type="ARBA" id="ARBA00022723"/>
    </source>
</evidence>
<dbReference type="InterPro" id="IPR023299">
    <property type="entry name" value="ATPase_P-typ_cyto_dom_N"/>
</dbReference>
<dbReference type="CDD" id="cd00371">
    <property type="entry name" value="HMA"/>
    <property type="match status" value="1"/>
</dbReference>
<dbReference type="PRINTS" id="PR00942">
    <property type="entry name" value="CUATPASEI"/>
</dbReference>
<dbReference type="GO" id="GO:0005524">
    <property type="term" value="F:ATP binding"/>
    <property type="evidence" value="ECO:0007669"/>
    <property type="project" value="UniProtKB-UniRule"/>
</dbReference>
<dbReference type="InterPro" id="IPR018303">
    <property type="entry name" value="ATPase_P-typ_P_site"/>
</dbReference>
<organism evidence="19 20">
    <name type="scientific">Helicobacter japonicus</name>
    <dbReference type="NCBI Taxonomy" id="425400"/>
    <lineage>
        <taxon>Bacteria</taxon>
        <taxon>Pseudomonadati</taxon>
        <taxon>Campylobacterota</taxon>
        <taxon>Epsilonproteobacteria</taxon>
        <taxon>Campylobacterales</taxon>
        <taxon>Helicobacteraceae</taxon>
        <taxon>Helicobacter</taxon>
    </lineage>
</organism>
<dbReference type="PRINTS" id="PR00943">
    <property type="entry name" value="CUATPASE"/>
</dbReference>
<dbReference type="PROSITE" id="PS00154">
    <property type="entry name" value="ATPASE_E1_E2"/>
    <property type="match status" value="1"/>
</dbReference>
<dbReference type="Gene3D" id="2.70.150.10">
    <property type="entry name" value="Calcium-transporting ATPase, cytoplasmic transduction domain A"/>
    <property type="match status" value="1"/>
</dbReference>
<feature type="transmembrane region" description="Helical" evidence="17">
    <location>
        <begin position="175"/>
        <end position="194"/>
    </location>
</feature>
<evidence type="ECO:0000256" key="12">
    <source>
        <dbReference type="ARBA" id="ARBA00023136"/>
    </source>
</evidence>
<comment type="subcellular location">
    <subcellularLocation>
        <location evidence="2 17">Cell membrane</location>
    </subcellularLocation>
    <subcellularLocation>
        <location evidence="1">Endomembrane system</location>
        <topology evidence="1">Multi-pass membrane protein</topology>
    </subcellularLocation>
</comment>
<evidence type="ECO:0000256" key="1">
    <source>
        <dbReference type="ARBA" id="ARBA00004127"/>
    </source>
</evidence>
<feature type="transmembrane region" description="Helical" evidence="17">
    <location>
        <begin position="214"/>
        <end position="232"/>
    </location>
</feature>
<dbReference type="InterPro" id="IPR001757">
    <property type="entry name" value="P_typ_ATPase"/>
</dbReference>